<comment type="similarity">
    <text evidence="1 6">Belongs to the universal ribosomal protein uL22 family.</text>
</comment>
<dbReference type="Proteomes" id="UP000261680">
    <property type="component" value="Unplaced"/>
</dbReference>
<protein>
    <recommendedName>
        <fullName evidence="4">Large ribosomal subunit protein uL22</fullName>
    </recommendedName>
    <alternativeName>
        <fullName evidence="5">60S ribosomal protein L17</fullName>
    </alternativeName>
</protein>
<evidence type="ECO:0000256" key="2">
    <source>
        <dbReference type="ARBA" id="ARBA00022980"/>
    </source>
</evidence>
<dbReference type="InterPro" id="IPR036394">
    <property type="entry name" value="Ribosomal_uL22_sf"/>
</dbReference>
<keyword evidence="7" id="KW-1185">Reference proteome</keyword>
<dbReference type="InterPro" id="IPR005721">
    <property type="entry name" value="Ribosomal_uL22_euk/arc"/>
</dbReference>
<proteinExistence type="inferred from homology"/>
<dbReference type="GO" id="GO:0022625">
    <property type="term" value="C:cytosolic large ribosomal subunit"/>
    <property type="evidence" value="ECO:0007669"/>
    <property type="project" value="TreeGrafter"/>
</dbReference>
<evidence type="ECO:0000256" key="6">
    <source>
        <dbReference type="RuleBase" id="RU004005"/>
    </source>
</evidence>
<dbReference type="Pfam" id="PF00237">
    <property type="entry name" value="Ribosomal_L22"/>
    <property type="match status" value="1"/>
</dbReference>
<dbReference type="GO" id="GO:0002181">
    <property type="term" value="P:cytoplasmic translation"/>
    <property type="evidence" value="ECO:0007669"/>
    <property type="project" value="TreeGrafter"/>
</dbReference>
<dbReference type="SUPFAM" id="SSF54843">
    <property type="entry name" value="Ribosomal protein L22"/>
    <property type="match status" value="1"/>
</dbReference>
<organism evidence="7 8">
    <name type="scientific">Ursus maritimus</name>
    <name type="common">Polar bear</name>
    <name type="synonym">Thalarctos maritimus</name>
    <dbReference type="NCBI Taxonomy" id="29073"/>
    <lineage>
        <taxon>Eukaryota</taxon>
        <taxon>Metazoa</taxon>
        <taxon>Chordata</taxon>
        <taxon>Craniata</taxon>
        <taxon>Vertebrata</taxon>
        <taxon>Euteleostomi</taxon>
        <taxon>Mammalia</taxon>
        <taxon>Eutheria</taxon>
        <taxon>Laurasiatheria</taxon>
        <taxon>Carnivora</taxon>
        <taxon>Caniformia</taxon>
        <taxon>Ursidae</taxon>
        <taxon>Ursus</taxon>
    </lineage>
</organism>
<dbReference type="PANTHER" id="PTHR11593">
    <property type="entry name" value="60S RIBOSOMAL PROTEIN L17"/>
    <property type="match status" value="1"/>
</dbReference>
<dbReference type="AlphaFoldDB" id="A0A8M1GGA1"/>
<keyword evidence="2 6" id="KW-0689">Ribosomal protein</keyword>
<dbReference type="NCBIfam" id="TIGR01038">
    <property type="entry name" value="uL22_arch_euk"/>
    <property type="match status" value="1"/>
</dbReference>
<dbReference type="InterPro" id="IPR001063">
    <property type="entry name" value="Ribosomal_uL22"/>
</dbReference>
<dbReference type="OrthoDB" id="10254664at2759"/>
<dbReference type="RefSeq" id="XP_040493757.1">
    <property type="nucleotide sequence ID" value="XM_040637823.1"/>
</dbReference>
<name>A0A8M1GGA1_URSMA</name>
<evidence type="ECO:0000256" key="3">
    <source>
        <dbReference type="ARBA" id="ARBA00023274"/>
    </source>
</evidence>
<accession>A0A8M1GGA1</accession>
<dbReference type="GeneID" id="103674546"/>
<sequence>MDVTLQKQRAPLCCDSGGVGRSAQAKQWGWTQGWWPKKSTEFLLHVLKNAESDANLTGSDVDFLVMEHTQVNKASKMRHRTFRAHRLANPHMSSPCHMEMILTEKEQTVLKSEENVAQK</sequence>
<reference evidence="8" key="1">
    <citation type="submission" date="2025-08" db="UniProtKB">
        <authorList>
            <consortium name="RefSeq"/>
        </authorList>
    </citation>
    <scope>IDENTIFICATION</scope>
    <source>
        <tissue evidence="8">Whole blood</tissue>
    </source>
</reference>
<evidence type="ECO:0000256" key="1">
    <source>
        <dbReference type="ARBA" id="ARBA00009451"/>
    </source>
</evidence>
<evidence type="ECO:0000313" key="7">
    <source>
        <dbReference type="Proteomes" id="UP000261680"/>
    </source>
</evidence>
<evidence type="ECO:0000256" key="4">
    <source>
        <dbReference type="ARBA" id="ARBA00035207"/>
    </source>
</evidence>
<gene>
    <name evidence="8" type="primary">LOC103674546</name>
</gene>
<dbReference type="GO" id="GO:0003735">
    <property type="term" value="F:structural constituent of ribosome"/>
    <property type="evidence" value="ECO:0007669"/>
    <property type="project" value="InterPro"/>
</dbReference>
<dbReference type="Gene3D" id="3.90.470.10">
    <property type="entry name" value="Ribosomal protein L22/L17"/>
    <property type="match status" value="1"/>
</dbReference>
<evidence type="ECO:0000313" key="8">
    <source>
        <dbReference type="RefSeq" id="XP_040493757.1"/>
    </source>
</evidence>
<evidence type="ECO:0000256" key="5">
    <source>
        <dbReference type="ARBA" id="ARBA00035325"/>
    </source>
</evidence>
<dbReference type="KEGG" id="umr:103674546"/>
<dbReference type="PANTHER" id="PTHR11593:SF11">
    <property type="entry name" value="LARGE RIBOSOMAL SUBUNIT PROTEIN UL22"/>
    <property type="match status" value="1"/>
</dbReference>
<keyword evidence="3 6" id="KW-0687">Ribonucleoprotein</keyword>